<protein>
    <submittedName>
        <fullName evidence="2">Uncharacterized protein</fullName>
    </submittedName>
</protein>
<keyword evidence="1" id="KW-0812">Transmembrane</keyword>
<keyword evidence="1" id="KW-0472">Membrane</keyword>
<dbReference type="EMBL" id="KZ150099">
    <property type="protein sequence ID" value="PZC73539.1"/>
    <property type="molecule type" value="Genomic_DNA"/>
</dbReference>
<gene>
    <name evidence="2" type="primary">HaOG209417</name>
    <name evidence="2" type="ORF">B5X24_HaOG209417</name>
</gene>
<accession>A0A2W1BEE3</accession>
<evidence type="ECO:0000256" key="1">
    <source>
        <dbReference type="SAM" id="Phobius"/>
    </source>
</evidence>
<evidence type="ECO:0000313" key="2">
    <source>
        <dbReference type="EMBL" id="PZC73539.1"/>
    </source>
</evidence>
<dbReference type="Proteomes" id="UP000249218">
    <property type="component" value="Unassembled WGS sequence"/>
</dbReference>
<keyword evidence="1" id="KW-1133">Transmembrane helix</keyword>
<evidence type="ECO:0000313" key="3">
    <source>
        <dbReference type="Proteomes" id="UP000249218"/>
    </source>
</evidence>
<dbReference type="AlphaFoldDB" id="A0A2W1BEE3"/>
<feature type="transmembrane region" description="Helical" evidence="1">
    <location>
        <begin position="6"/>
        <end position="23"/>
    </location>
</feature>
<name>A0A2W1BEE3_HELAM</name>
<sequence>MIVSHNSRIIIVGFILSLIMLIGDSKPISKDKRQLLHITPKWFSDNASDILYVNKSVVDMVPRELDEVIYNLSTRPARSPGRVPPANYLKVVEKITQDNSYKVSRVDINFVNEDNVTVHTIQLQPNRKVKMPRLPAYVKKLNQYF</sequence>
<proteinExistence type="predicted"/>
<organism evidence="2 3">
    <name type="scientific">Helicoverpa armigera</name>
    <name type="common">Cotton bollworm</name>
    <name type="synonym">Heliothis armigera</name>
    <dbReference type="NCBI Taxonomy" id="29058"/>
    <lineage>
        <taxon>Eukaryota</taxon>
        <taxon>Metazoa</taxon>
        <taxon>Ecdysozoa</taxon>
        <taxon>Arthropoda</taxon>
        <taxon>Hexapoda</taxon>
        <taxon>Insecta</taxon>
        <taxon>Pterygota</taxon>
        <taxon>Neoptera</taxon>
        <taxon>Endopterygota</taxon>
        <taxon>Lepidoptera</taxon>
        <taxon>Glossata</taxon>
        <taxon>Ditrysia</taxon>
        <taxon>Noctuoidea</taxon>
        <taxon>Noctuidae</taxon>
        <taxon>Heliothinae</taxon>
        <taxon>Helicoverpa</taxon>
    </lineage>
</organism>
<reference evidence="2 3" key="1">
    <citation type="journal article" date="2017" name="BMC Biol.">
        <title>Genomic innovations, transcriptional plasticity and gene loss underlying the evolution and divergence of two highly polyphagous and invasive Helicoverpa pest species.</title>
        <authorList>
            <person name="Pearce S.L."/>
            <person name="Clarke D.F."/>
            <person name="East P.D."/>
            <person name="Elfekih S."/>
            <person name="Gordon K.H."/>
            <person name="Jermiin L.S."/>
            <person name="McGaughran A."/>
            <person name="Oakeshott J.G."/>
            <person name="Papanikolaou A."/>
            <person name="Perera O.P."/>
            <person name="Rane R.V."/>
            <person name="Richards S."/>
            <person name="Tay W.T."/>
            <person name="Walsh T.K."/>
            <person name="Anderson A."/>
            <person name="Anderson C.J."/>
            <person name="Asgari S."/>
            <person name="Board P.G."/>
            <person name="Bretschneider A."/>
            <person name="Campbell P.M."/>
            <person name="Chertemps T."/>
            <person name="Christeller J.T."/>
            <person name="Coppin C.W."/>
            <person name="Downes S.J."/>
            <person name="Duan G."/>
            <person name="Farnsworth C.A."/>
            <person name="Good R.T."/>
            <person name="Han L.B."/>
            <person name="Han Y.C."/>
            <person name="Hatje K."/>
            <person name="Horne I."/>
            <person name="Huang Y.P."/>
            <person name="Hughes D.S."/>
            <person name="Jacquin-Joly E."/>
            <person name="James W."/>
            <person name="Jhangiani S."/>
            <person name="Kollmar M."/>
            <person name="Kuwar S.S."/>
            <person name="Li S."/>
            <person name="Liu N.Y."/>
            <person name="Maibeche M.T."/>
            <person name="Miller J.R."/>
            <person name="Montagne N."/>
            <person name="Perry T."/>
            <person name="Qu J."/>
            <person name="Song S.V."/>
            <person name="Sutton G.G."/>
            <person name="Vogel H."/>
            <person name="Walenz B.P."/>
            <person name="Xu W."/>
            <person name="Zhang H.J."/>
            <person name="Zou Z."/>
            <person name="Batterham P."/>
            <person name="Edwards O.R."/>
            <person name="Feyereisen R."/>
            <person name="Gibbs R.A."/>
            <person name="Heckel D.G."/>
            <person name="McGrath A."/>
            <person name="Robin C."/>
            <person name="Scherer S.E."/>
            <person name="Worley K.C."/>
            <person name="Wu Y.D."/>
        </authorList>
    </citation>
    <scope>NUCLEOTIDE SEQUENCE [LARGE SCALE GENOMIC DNA]</scope>
    <source>
        <strain evidence="2">Harm_GR_Male_#8</strain>
        <tissue evidence="2">Whole organism</tissue>
    </source>
</reference>
<keyword evidence="3" id="KW-1185">Reference proteome</keyword>